<reference evidence="11 12" key="1">
    <citation type="submission" date="2013-11" db="EMBL/GenBank/DDBJ databases">
        <title>Draft genome of the bovine lungworm Dictyocaulus viviparus.</title>
        <authorList>
            <person name="Mitreva M."/>
        </authorList>
    </citation>
    <scope>NUCLEOTIDE SEQUENCE [LARGE SCALE GENOMIC DNA]</scope>
    <source>
        <strain evidence="11 12">HannoverDv2000</strain>
    </source>
</reference>
<dbReference type="PRINTS" id="PR00661">
    <property type="entry name" value="ERMFAMILY"/>
</dbReference>
<dbReference type="FunFam" id="2.30.29.30:FF:000003">
    <property type="entry name" value="Radixin isoform 1"/>
    <property type="match status" value="1"/>
</dbReference>
<dbReference type="FunFam" id="1.20.80.10:FF:000002">
    <property type="entry name" value="radixin isoform X1"/>
    <property type="match status" value="1"/>
</dbReference>
<evidence type="ECO:0000256" key="1">
    <source>
        <dbReference type="ARBA" id="ARBA00004105"/>
    </source>
</evidence>
<evidence type="ECO:0000313" key="11">
    <source>
        <dbReference type="EMBL" id="KJH53333.1"/>
    </source>
</evidence>
<dbReference type="InterPro" id="IPR019747">
    <property type="entry name" value="FERM_CS"/>
</dbReference>
<dbReference type="Pfam" id="PF09380">
    <property type="entry name" value="FERM_C"/>
    <property type="match status" value="1"/>
</dbReference>
<protein>
    <recommendedName>
        <fullName evidence="4">Moesin/ezrin/radixin homolog 1</fullName>
    </recommendedName>
</protein>
<dbReference type="PANTHER" id="PTHR23281">
    <property type="entry name" value="MERLIN/MOESIN/EZRIN/RADIXIN"/>
    <property type="match status" value="1"/>
</dbReference>
<dbReference type="InterPro" id="IPR029071">
    <property type="entry name" value="Ubiquitin-like_domsf"/>
</dbReference>
<dbReference type="Proteomes" id="UP000053766">
    <property type="component" value="Unassembled WGS sequence"/>
</dbReference>
<evidence type="ECO:0000256" key="9">
    <source>
        <dbReference type="SAM" id="Coils"/>
    </source>
</evidence>
<feature type="binding site" evidence="8">
    <location>
        <position position="280"/>
    </location>
    <ligand>
        <name>a 1,2-diacyl-sn-glycero-3-phospho-(1D-myo-inositol)</name>
        <dbReference type="ChEBI" id="CHEBI:57880"/>
    </ligand>
</feature>
<dbReference type="SMART" id="SM01196">
    <property type="entry name" value="FERM_C"/>
    <property type="match status" value="1"/>
</dbReference>
<dbReference type="CDD" id="cd17187">
    <property type="entry name" value="FERM_F1_ERM"/>
    <property type="match status" value="1"/>
</dbReference>
<dbReference type="SUPFAM" id="SSF47031">
    <property type="entry name" value="Second domain of FERM"/>
    <property type="match status" value="1"/>
</dbReference>
<dbReference type="CDD" id="cd13194">
    <property type="entry name" value="FERM_C_ERM"/>
    <property type="match status" value="1"/>
</dbReference>
<dbReference type="SMART" id="SM00295">
    <property type="entry name" value="B41"/>
    <property type="match status" value="1"/>
</dbReference>
<dbReference type="InterPro" id="IPR011174">
    <property type="entry name" value="ERM"/>
</dbReference>
<dbReference type="GO" id="GO:0003779">
    <property type="term" value="F:actin binding"/>
    <property type="evidence" value="ECO:0007669"/>
    <property type="project" value="InterPro"/>
</dbReference>
<dbReference type="Gene3D" id="1.20.80.10">
    <property type="match status" value="1"/>
</dbReference>
<evidence type="ECO:0000256" key="3">
    <source>
        <dbReference type="ARBA" id="ARBA00004536"/>
    </source>
</evidence>
<dbReference type="CDD" id="cd14473">
    <property type="entry name" value="FERM_B-lobe"/>
    <property type="match status" value="1"/>
</dbReference>
<dbReference type="AlphaFoldDB" id="A0A0D8Y921"/>
<dbReference type="InterPro" id="IPR000798">
    <property type="entry name" value="Ez/rad/moesin-like"/>
</dbReference>
<dbReference type="PROSITE" id="PS50057">
    <property type="entry name" value="FERM_3"/>
    <property type="match status" value="1"/>
</dbReference>
<dbReference type="SUPFAM" id="SSF48678">
    <property type="entry name" value="Moesin tail domain"/>
    <property type="match status" value="1"/>
</dbReference>
<evidence type="ECO:0000256" key="8">
    <source>
        <dbReference type="PIRSR" id="PIRSR002305-1"/>
    </source>
</evidence>
<dbReference type="InterPro" id="IPR019749">
    <property type="entry name" value="Band_41_domain"/>
</dbReference>
<dbReference type="GO" id="GO:0005886">
    <property type="term" value="C:plasma membrane"/>
    <property type="evidence" value="ECO:0007669"/>
    <property type="project" value="UniProtKB-SubCell"/>
</dbReference>
<evidence type="ECO:0000259" key="10">
    <source>
        <dbReference type="PROSITE" id="PS50057"/>
    </source>
</evidence>
<evidence type="ECO:0000256" key="4">
    <source>
        <dbReference type="ARBA" id="ARBA00022025"/>
    </source>
</evidence>
<dbReference type="Pfam" id="PF00373">
    <property type="entry name" value="FERM_M"/>
    <property type="match status" value="1"/>
</dbReference>
<feature type="domain" description="FERM" evidence="10">
    <location>
        <begin position="7"/>
        <end position="297"/>
    </location>
</feature>
<dbReference type="FunFam" id="3.10.20.90:FF:000013">
    <property type="entry name" value="radixin isoform X1"/>
    <property type="match status" value="1"/>
</dbReference>
<dbReference type="InterPro" id="IPR011259">
    <property type="entry name" value="ERM_C_dom"/>
</dbReference>
<dbReference type="InterPro" id="IPR041789">
    <property type="entry name" value="ERM_FERM_C"/>
</dbReference>
<proteinExistence type="predicted"/>
<dbReference type="InterPro" id="IPR014352">
    <property type="entry name" value="FERM/acyl-CoA-bd_prot_sf"/>
</dbReference>
<keyword evidence="12" id="KW-1185">Reference proteome</keyword>
<dbReference type="Pfam" id="PF09379">
    <property type="entry name" value="FERM_N"/>
    <property type="match status" value="1"/>
</dbReference>
<evidence type="ECO:0000256" key="5">
    <source>
        <dbReference type="ARBA" id="ARBA00022475"/>
    </source>
</evidence>
<dbReference type="SUPFAM" id="SSF50729">
    <property type="entry name" value="PH domain-like"/>
    <property type="match status" value="1"/>
</dbReference>
<dbReference type="InterPro" id="IPR035963">
    <property type="entry name" value="FERM_2"/>
</dbReference>
<dbReference type="Gene3D" id="2.30.29.30">
    <property type="entry name" value="Pleckstrin-homology domain (PH domain)/Phosphotyrosine-binding domain (PTB)"/>
    <property type="match status" value="1"/>
</dbReference>
<feature type="binding site" evidence="8">
    <location>
        <begin position="62"/>
        <end position="65"/>
    </location>
    <ligand>
        <name>a 1,2-diacyl-sn-glycero-3-phospho-(1D-myo-inositol)</name>
        <dbReference type="ChEBI" id="CHEBI:57880"/>
    </ligand>
</feature>
<dbReference type="PROSITE" id="PS00661">
    <property type="entry name" value="FERM_2"/>
    <property type="match status" value="1"/>
</dbReference>
<dbReference type="PROSITE" id="PS00660">
    <property type="entry name" value="FERM_1"/>
    <property type="match status" value="1"/>
</dbReference>
<dbReference type="OrthoDB" id="6018897at2759"/>
<gene>
    <name evidence="11" type="ORF">DICVIV_00456</name>
</gene>
<dbReference type="STRING" id="29172.A0A0D8Y921"/>
<dbReference type="GO" id="GO:0005912">
    <property type="term" value="C:adherens junction"/>
    <property type="evidence" value="ECO:0007669"/>
    <property type="project" value="UniProtKB-SubCell"/>
</dbReference>
<dbReference type="PIRSF" id="PIRSF002305">
    <property type="entry name" value="ERM"/>
    <property type="match status" value="1"/>
</dbReference>
<dbReference type="InterPro" id="IPR018979">
    <property type="entry name" value="FERM_N"/>
</dbReference>
<feature type="coiled-coil region" evidence="9">
    <location>
        <begin position="337"/>
        <end position="462"/>
    </location>
</feature>
<dbReference type="InterPro" id="IPR046810">
    <property type="entry name" value="ERM_helical"/>
</dbReference>
<evidence type="ECO:0000313" key="12">
    <source>
        <dbReference type="Proteomes" id="UP000053766"/>
    </source>
</evidence>
<dbReference type="InterPro" id="IPR000299">
    <property type="entry name" value="FERM_domain"/>
</dbReference>
<dbReference type="InterPro" id="IPR011993">
    <property type="entry name" value="PH-like_dom_sf"/>
</dbReference>
<dbReference type="InterPro" id="IPR019748">
    <property type="entry name" value="FERM_central"/>
</dbReference>
<keyword evidence="5" id="KW-1003">Cell membrane</keyword>
<dbReference type="SUPFAM" id="SSF54236">
    <property type="entry name" value="Ubiquitin-like"/>
    <property type="match status" value="1"/>
</dbReference>
<accession>A0A0D8Y921</accession>
<reference evidence="12" key="2">
    <citation type="journal article" date="2016" name="Sci. Rep.">
        <title>Dictyocaulus viviparus genome, variome and transcriptome elucidate lungworm biology and support future intervention.</title>
        <authorList>
            <person name="McNulty S.N."/>
            <person name="Strube C."/>
            <person name="Rosa B.A."/>
            <person name="Martin J.C."/>
            <person name="Tyagi R."/>
            <person name="Choi Y.J."/>
            <person name="Wang Q."/>
            <person name="Hallsworth Pepin K."/>
            <person name="Zhang X."/>
            <person name="Ozersky P."/>
            <person name="Wilson R.K."/>
            <person name="Sternberg P.W."/>
            <person name="Gasser R.B."/>
            <person name="Mitreva M."/>
        </authorList>
    </citation>
    <scope>NUCLEOTIDE SEQUENCE [LARGE SCALE GENOMIC DNA]</scope>
    <source>
        <strain evidence="12">HannoverDv2000</strain>
    </source>
</reference>
<dbReference type="EMBL" id="KN716153">
    <property type="protein sequence ID" value="KJH53333.1"/>
    <property type="molecule type" value="Genomic_DNA"/>
</dbReference>
<comment type="subcellular location">
    <subcellularLocation>
        <location evidence="3">Cell junction</location>
        <location evidence="3">Adherens junction</location>
    </subcellularLocation>
    <subcellularLocation>
        <location evidence="2">Cell membrane</location>
        <topology evidence="2">Peripheral membrane protein</topology>
    </subcellularLocation>
    <subcellularLocation>
        <location evidence="1">Cell projection</location>
        <location evidence="1">Microvillus</location>
    </subcellularLocation>
    <subcellularLocation>
        <location evidence="7">Cell projection</location>
        <location evidence="7">Rhabdomere</location>
    </subcellularLocation>
</comment>
<dbReference type="PRINTS" id="PR00935">
    <property type="entry name" value="BAND41"/>
</dbReference>
<evidence type="ECO:0000256" key="2">
    <source>
        <dbReference type="ARBA" id="ARBA00004202"/>
    </source>
</evidence>
<dbReference type="InterPro" id="IPR008954">
    <property type="entry name" value="Moesin_tail_sf"/>
</dbReference>
<keyword evidence="6" id="KW-0472">Membrane</keyword>
<keyword evidence="9" id="KW-0175">Coiled coil</keyword>
<sequence>MAPAPDINVRVTTMDAELEFAIQSNTTGKQLFDQVVKTIGLREIWYFGLQYTDTKGFPTWLKLNKKVLSQDVKKDATLLFKFRAKFYPEDVGEEIIQDVTMRLFYLQVKDAILSDEVYCPPETSVLLASFAMQAKYGDYMPETHKPGCLTADRLLPQRVAGQFKMTSDEWEKRIMTWWADHKGTSREQAMAEYLKLAQDLEMYGVNYFDIRNKKGTELFLGVDALGLNIYEKSDKLTPKVGFPWSEIRNISFNDKKFVIKPIDKKANDFVFYAPRLRINKRILALCMGNHELYMRRRKPDTIEACSANEATSPRRKSFEASRTRETEQSTLLCLHLIKKEMSAREQAEARQREAEDRMRRMAEDMERAKRELLEAQNTIHNLEMQLKQLQLAKETLENKEIELRELTARLQSEKAMSDEERRRLREEVAIREGEVHAMRTEVQRQTEVTHRLQDEIEAARRDAVMQHTSIINHHTHVLHHTMLTREDNNTDEDENCTTELTNDADQHVPQRELDRITAAEQNQSIKSKLEMLTRELEVVKDEHFVTDYDVLHMENKRAGRDKYKTLRQIRGGNTKRRIDQYENM</sequence>
<dbReference type="Gene3D" id="3.10.20.90">
    <property type="entry name" value="Phosphatidylinositol 3-kinase Catalytic Subunit, Chain A, domain 1"/>
    <property type="match status" value="1"/>
</dbReference>
<dbReference type="Pfam" id="PF00769">
    <property type="entry name" value="ERM_C"/>
    <property type="match status" value="1"/>
</dbReference>
<dbReference type="Pfam" id="PF20492">
    <property type="entry name" value="ERM_helical"/>
    <property type="match status" value="1"/>
</dbReference>
<dbReference type="Gene3D" id="6.10.360.10">
    <property type="match status" value="1"/>
</dbReference>
<dbReference type="InterPro" id="IPR018980">
    <property type="entry name" value="FERM_PH-like_C"/>
</dbReference>
<organism evidence="11 12">
    <name type="scientific">Dictyocaulus viviparus</name>
    <name type="common">Bovine lungworm</name>
    <dbReference type="NCBI Taxonomy" id="29172"/>
    <lineage>
        <taxon>Eukaryota</taxon>
        <taxon>Metazoa</taxon>
        <taxon>Ecdysozoa</taxon>
        <taxon>Nematoda</taxon>
        <taxon>Chromadorea</taxon>
        <taxon>Rhabditida</taxon>
        <taxon>Rhabditina</taxon>
        <taxon>Rhabditomorpha</taxon>
        <taxon>Strongyloidea</taxon>
        <taxon>Metastrongylidae</taxon>
        <taxon>Dictyocaulus</taxon>
    </lineage>
</organism>
<name>A0A0D8Y921_DICVI</name>
<evidence type="ECO:0000256" key="7">
    <source>
        <dbReference type="ARBA" id="ARBA00043944"/>
    </source>
</evidence>
<evidence type="ECO:0000256" key="6">
    <source>
        <dbReference type="ARBA" id="ARBA00023136"/>
    </source>
</evidence>
<dbReference type="GO" id="GO:0005902">
    <property type="term" value="C:microvillus"/>
    <property type="evidence" value="ECO:0007669"/>
    <property type="project" value="UniProtKB-SubCell"/>
</dbReference>